<sequence length="329" mass="35922">MKDLIADFPKHLKDALSIANEAQLRSQGMRPANVLITGMGGSGIGGSIVTELCAPTARIPIAVNKGYSVPHWVGTETLIIASSYSGNTEETLEAALTGLEYGAMLAAITSGGQLKKLCEERGLNHIIIPGGNPPRSMFGYSFVQLFRLLQNYGVQTPDWETEIANAADYLLENQQQISDDAKALAEKLQDKTLAIYATNGLAGVATRWRQQVNENSKVVGWDAAVPEMNHNELVGWAGGSDDHGAIFLRSETEHKRNGVRAEKNAELLKKQTPHVYSVTAKGKTDIERALYMIHFGDYVSLHLAELKGADMMDIRVIEDLKSHLQNIPQ</sequence>
<dbReference type="InterPro" id="IPR046348">
    <property type="entry name" value="SIS_dom_sf"/>
</dbReference>
<dbReference type="NCBIfam" id="TIGR02128">
    <property type="entry name" value="G6PI_arch"/>
    <property type="match status" value="1"/>
</dbReference>
<dbReference type="AlphaFoldDB" id="A0A6N6REY6"/>
<dbReference type="InterPro" id="IPR019490">
    <property type="entry name" value="Glu6P/Mann6P_isomerase_C"/>
</dbReference>
<dbReference type="Pfam" id="PF10432">
    <property type="entry name" value="bact-PGI_C"/>
    <property type="match status" value="1"/>
</dbReference>
<evidence type="ECO:0000259" key="3">
    <source>
        <dbReference type="PROSITE" id="PS51464"/>
    </source>
</evidence>
<evidence type="ECO:0000256" key="2">
    <source>
        <dbReference type="ARBA" id="ARBA00023235"/>
    </source>
</evidence>
<dbReference type="PROSITE" id="PS51464">
    <property type="entry name" value="SIS"/>
    <property type="match status" value="1"/>
</dbReference>
<evidence type="ECO:0000256" key="1">
    <source>
        <dbReference type="ARBA" id="ARBA00010523"/>
    </source>
</evidence>
<dbReference type="GO" id="GO:0097367">
    <property type="term" value="F:carbohydrate derivative binding"/>
    <property type="evidence" value="ECO:0007669"/>
    <property type="project" value="InterPro"/>
</dbReference>
<comment type="similarity">
    <text evidence="1">Belongs to the PGI/PMI family.</text>
</comment>
<proteinExistence type="inferred from homology"/>
<dbReference type="OrthoDB" id="9771734at2"/>
<reference evidence="4 5" key="1">
    <citation type="submission" date="2019-09" db="EMBL/GenBank/DDBJ databases">
        <title>Genomes of family Cryomorphaceae.</title>
        <authorList>
            <person name="Bowman J.P."/>
        </authorList>
    </citation>
    <scope>NUCLEOTIDE SEQUENCE [LARGE SCALE GENOMIC DNA]</scope>
    <source>
        <strain evidence="4 5">LMG 25704</strain>
    </source>
</reference>
<dbReference type="Proteomes" id="UP000468650">
    <property type="component" value="Unassembled WGS sequence"/>
</dbReference>
<evidence type="ECO:0000313" key="4">
    <source>
        <dbReference type="EMBL" id="KAB2808736.1"/>
    </source>
</evidence>
<evidence type="ECO:0000313" key="5">
    <source>
        <dbReference type="Proteomes" id="UP000468650"/>
    </source>
</evidence>
<accession>A0A6N6REY6</accession>
<protein>
    <submittedName>
        <fullName evidence="4">Bifunctional phosphoglucose/phosphomannose isomerase</fullName>
    </submittedName>
</protein>
<dbReference type="Gene3D" id="3.40.50.10490">
    <property type="entry name" value="Glucose-6-phosphate isomerase like protein, domain 1"/>
    <property type="match status" value="2"/>
</dbReference>
<comment type="caution">
    <text evidence="4">The sequence shown here is derived from an EMBL/GenBank/DDBJ whole genome shotgun (WGS) entry which is preliminary data.</text>
</comment>
<dbReference type="GO" id="GO:1901135">
    <property type="term" value="P:carbohydrate derivative metabolic process"/>
    <property type="evidence" value="ECO:0007669"/>
    <property type="project" value="InterPro"/>
</dbReference>
<feature type="domain" description="SIS" evidence="3">
    <location>
        <begin position="24"/>
        <end position="164"/>
    </location>
</feature>
<dbReference type="CDD" id="cd05637">
    <property type="entry name" value="SIS_PGI_PMI_2"/>
    <property type="match status" value="1"/>
</dbReference>
<gene>
    <name evidence="4" type="ORF">F8C67_10640</name>
</gene>
<keyword evidence="2 4" id="KW-0413">Isomerase</keyword>
<dbReference type="GO" id="GO:0004476">
    <property type="term" value="F:mannose-6-phosphate isomerase activity"/>
    <property type="evidence" value="ECO:0007669"/>
    <property type="project" value="InterPro"/>
</dbReference>
<dbReference type="EMBL" id="WBVO01000008">
    <property type="protein sequence ID" value="KAB2808736.1"/>
    <property type="molecule type" value="Genomic_DNA"/>
</dbReference>
<keyword evidence="5" id="KW-1185">Reference proteome</keyword>
<dbReference type="SUPFAM" id="SSF53697">
    <property type="entry name" value="SIS domain"/>
    <property type="match status" value="1"/>
</dbReference>
<dbReference type="GO" id="GO:0005975">
    <property type="term" value="P:carbohydrate metabolic process"/>
    <property type="evidence" value="ECO:0007669"/>
    <property type="project" value="InterPro"/>
</dbReference>
<organism evidence="4 5">
    <name type="scientific">Phaeocystidibacter luteus</name>
    <dbReference type="NCBI Taxonomy" id="911197"/>
    <lineage>
        <taxon>Bacteria</taxon>
        <taxon>Pseudomonadati</taxon>
        <taxon>Bacteroidota</taxon>
        <taxon>Flavobacteriia</taxon>
        <taxon>Flavobacteriales</taxon>
        <taxon>Phaeocystidibacteraceae</taxon>
        <taxon>Phaeocystidibacter</taxon>
    </lineage>
</organism>
<dbReference type="RefSeq" id="WP_151667831.1">
    <property type="nucleotide sequence ID" value="NZ_WBVO01000008.1"/>
</dbReference>
<dbReference type="GO" id="GO:0004347">
    <property type="term" value="F:glucose-6-phosphate isomerase activity"/>
    <property type="evidence" value="ECO:0007669"/>
    <property type="project" value="InterPro"/>
</dbReference>
<dbReference type="InterPro" id="IPR001347">
    <property type="entry name" value="SIS_dom"/>
</dbReference>
<name>A0A6N6REY6_9FLAO</name>